<comment type="caution">
    <text evidence="2">The sequence shown here is derived from an EMBL/GenBank/DDBJ whole genome shotgun (WGS) entry which is preliminary data.</text>
</comment>
<dbReference type="Proteomes" id="UP000658131">
    <property type="component" value="Unassembled WGS sequence"/>
</dbReference>
<sequence>MLMYFYLGMLAIMSVLIIRNMVNSHDPFHHFEAMLVLIPFLMRLLRIK</sequence>
<proteinExistence type="predicted"/>
<feature type="transmembrane region" description="Helical" evidence="1">
    <location>
        <begin position="28"/>
        <end position="45"/>
    </location>
</feature>
<keyword evidence="3" id="KW-1185">Reference proteome</keyword>
<reference evidence="2 3" key="1">
    <citation type="submission" date="2020-08" db="EMBL/GenBank/DDBJ databases">
        <title>Genome public.</title>
        <authorList>
            <person name="Liu C."/>
            <person name="Sun Q."/>
        </authorList>
    </citation>
    <scope>NUCLEOTIDE SEQUENCE [LARGE SCALE GENOMIC DNA]</scope>
    <source>
        <strain evidence="2 3">BX1</strain>
    </source>
</reference>
<name>A0ABR7NF38_9FIRM</name>
<accession>A0ABR7NF38</accession>
<evidence type="ECO:0000256" key="1">
    <source>
        <dbReference type="SAM" id="Phobius"/>
    </source>
</evidence>
<keyword evidence="1" id="KW-1133">Transmembrane helix</keyword>
<keyword evidence="1" id="KW-0472">Membrane</keyword>
<dbReference type="RefSeq" id="WP_262398625.1">
    <property type="nucleotide sequence ID" value="NZ_JACRTB010000001.1"/>
</dbReference>
<evidence type="ECO:0000313" key="2">
    <source>
        <dbReference type="EMBL" id="MBC8574934.1"/>
    </source>
</evidence>
<organism evidence="2 3">
    <name type="scientific">Yanshouia hominis</name>
    <dbReference type="NCBI Taxonomy" id="2763673"/>
    <lineage>
        <taxon>Bacteria</taxon>
        <taxon>Bacillati</taxon>
        <taxon>Bacillota</taxon>
        <taxon>Clostridia</taxon>
        <taxon>Eubacteriales</taxon>
        <taxon>Oscillospiraceae</taxon>
        <taxon>Yanshouia</taxon>
    </lineage>
</organism>
<evidence type="ECO:0000313" key="3">
    <source>
        <dbReference type="Proteomes" id="UP000658131"/>
    </source>
</evidence>
<protein>
    <submittedName>
        <fullName evidence="2">Uncharacterized protein</fullName>
    </submittedName>
</protein>
<gene>
    <name evidence="2" type="ORF">H8717_00710</name>
</gene>
<keyword evidence="1" id="KW-0812">Transmembrane</keyword>
<feature type="transmembrane region" description="Helical" evidence="1">
    <location>
        <begin position="5"/>
        <end position="22"/>
    </location>
</feature>
<dbReference type="EMBL" id="JACRTB010000001">
    <property type="protein sequence ID" value="MBC8574934.1"/>
    <property type="molecule type" value="Genomic_DNA"/>
</dbReference>